<name>A0AAV2S942_MEGNR</name>
<dbReference type="AlphaFoldDB" id="A0AAV2S942"/>
<evidence type="ECO:0000313" key="15">
    <source>
        <dbReference type="EMBL" id="CAL4175048.1"/>
    </source>
</evidence>
<proteinExistence type="inferred from homology"/>
<dbReference type="PROSITE" id="PS50262">
    <property type="entry name" value="G_PROTEIN_RECEP_F1_2"/>
    <property type="match status" value="1"/>
</dbReference>
<comment type="subcellular location">
    <subcellularLocation>
        <location evidence="1">Cell membrane</location>
        <topology evidence="1">Multi-pass membrane protein</topology>
    </subcellularLocation>
</comment>
<dbReference type="SUPFAM" id="SSF81321">
    <property type="entry name" value="Family A G protein-coupled receptor-like"/>
    <property type="match status" value="1"/>
</dbReference>
<evidence type="ECO:0000313" key="16">
    <source>
        <dbReference type="Proteomes" id="UP001497623"/>
    </source>
</evidence>
<comment type="caution">
    <text evidence="15">The sequence shown here is derived from an EMBL/GenBank/DDBJ whole genome shotgun (WGS) entry which is preliminary data.</text>
</comment>
<dbReference type="EMBL" id="CAXKWB010053924">
    <property type="protein sequence ID" value="CAL4175048.1"/>
    <property type="molecule type" value="Genomic_DNA"/>
</dbReference>
<evidence type="ECO:0000256" key="12">
    <source>
        <dbReference type="SAM" id="Phobius"/>
    </source>
</evidence>
<evidence type="ECO:0000256" key="6">
    <source>
        <dbReference type="ARBA" id="ARBA00023040"/>
    </source>
</evidence>
<evidence type="ECO:0000256" key="4">
    <source>
        <dbReference type="ARBA" id="ARBA00022692"/>
    </source>
</evidence>
<dbReference type="PROSITE" id="PS00237">
    <property type="entry name" value="G_PROTEIN_RECEP_F1_1"/>
    <property type="match status" value="1"/>
</dbReference>
<accession>A0AAV2S942</accession>
<dbReference type="GO" id="GO:0043410">
    <property type="term" value="P:positive regulation of MAPK cascade"/>
    <property type="evidence" value="ECO:0007669"/>
    <property type="project" value="TreeGrafter"/>
</dbReference>
<evidence type="ECO:0000256" key="1">
    <source>
        <dbReference type="ARBA" id="ARBA00004651"/>
    </source>
</evidence>
<feature type="transmembrane region" description="Helical" evidence="12">
    <location>
        <begin position="378"/>
        <end position="399"/>
    </location>
</feature>
<keyword evidence="16" id="KW-1185">Reference proteome</keyword>
<keyword evidence="8 10" id="KW-0675">Receptor</keyword>
<keyword evidence="6 10" id="KW-0297">G-protein coupled receptor</keyword>
<feature type="region of interest" description="Disordered" evidence="11">
    <location>
        <begin position="573"/>
        <end position="594"/>
    </location>
</feature>
<evidence type="ECO:0000256" key="10">
    <source>
        <dbReference type="RuleBase" id="RU000688"/>
    </source>
</evidence>
<feature type="transmembrane region" description="Helical" evidence="12">
    <location>
        <begin position="694"/>
        <end position="712"/>
    </location>
</feature>
<evidence type="ECO:0000256" key="11">
    <source>
        <dbReference type="SAM" id="MobiDB-lite"/>
    </source>
</evidence>
<evidence type="ECO:0000256" key="7">
    <source>
        <dbReference type="ARBA" id="ARBA00023136"/>
    </source>
</evidence>
<keyword evidence="3" id="KW-1003">Cell membrane</keyword>
<keyword evidence="9 10" id="KW-0807">Transducer</keyword>
<dbReference type="PRINTS" id="PR00237">
    <property type="entry name" value="GPCRRHODOPSN"/>
</dbReference>
<feature type="transmembrane region" description="Helical" evidence="12">
    <location>
        <begin position="420"/>
        <end position="444"/>
    </location>
</feature>
<evidence type="ECO:0000259" key="14">
    <source>
        <dbReference type="PROSITE" id="PS50262"/>
    </source>
</evidence>
<dbReference type="InterPro" id="IPR017452">
    <property type="entry name" value="GPCR_Rhodpsn_7TM"/>
</dbReference>
<dbReference type="SMART" id="SM01381">
    <property type="entry name" value="7TM_GPCR_Srsx"/>
    <property type="match status" value="1"/>
</dbReference>
<dbReference type="InterPro" id="IPR000276">
    <property type="entry name" value="GPCR_Rhodpsn"/>
</dbReference>
<comment type="similarity">
    <text evidence="2 10">Belongs to the G-protein coupled receptor 1 family.</text>
</comment>
<feature type="transmembrane region" description="Helical" evidence="12">
    <location>
        <begin position="302"/>
        <end position="327"/>
    </location>
</feature>
<evidence type="ECO:0000256" key="3">
    <source>
        <dbReference type="ARBA" id="ARBA00022475"/>
    </source>
</evidence>
<dbReference type="PANTHER" id="PTHR24248:SF66">
    <property type="entry name" value="OCTOPAMINE RECEPTOR BETA-3R"/>
    <property type="match status" value="1"/>
</dbReference>
<keyword evidence="13" id="KW-0732">Signal</keyword>
<evidence type="ECO:0000256" key="13">
    <source>
        <dbReference type="SAM" id="SignalP"/>
    </source>
</evidence>
<dbReference type="Gene3D" id="1.20.1070.10">
    <property type="entry name" value="Rhodopsin 7-helix transmembrane proteins"/>
    <property type="match status" value="1"/>
</dbReference>
<dbReference type="GO" id="GO:0005886">
    <property type="term" value="C:plasma membrane"/>
    <property type="evidence" value="ECO:0007669"/>
    <property type="project" value="UniProtKB-SubCell"/>
</dbReference>
<keyword evidence="5 12" id="KW-1133">Transmembrane helix</keyword>
<dbReference type="Pfam" id="PF00001">
    <property type="entry name" value="7tm_1"/>
    <property type="match status" value="1"/>
</dbReference>
<feature type="domain" description="G-protein coupled receptors family 1 profile" evidence="14">
    <location>
        <begin position="319"/>
        <end position="709"/>
    </location>
</feature>
<evidence type="ECO:0000256" key="5">
    <source>
        <dbReference type="ARBA" id="ARBA00022989"/>
    </source>
</evidence>
<feature type="transmembrane region" description="Helical" evidence="12">
    <location>
        <begin position="656"/>
        <end position="674"/>
    </location>
</feature>
<gene>
    <name evidence="15" type="ORF">MNOR_LOCUS34607</name>
</gene>
<feature type="compositionally biased region" description="Low complexity" evidence="11">
    <location>
        <begin position="573"/>
        <end position="588"/>
    </location>
</feature>
<sequence length="740" mass="82090">MSSLSHPPCVRRCSRSSPLHVLLSIIHLFTFLAAPTQASPHAAISIHQDSWTEEQASYTQPSQSRFISTIALSFTKSFKDGEEQGNFSDYEQNEVSSTSENVYQVPESSSLPPPVPWITTDTVFNNSTVPGTTIETLYTPDFVEVDNTTNSVYIDSDFHLSNKTKTPDFVDVNNATNSVYMNSNFHPSNKTKKPDSIINSPSLNSNPSRIFIPCIHGITPEQTFSNFNEDKLAKSDKPILNTKRKSNDLIATQSPKLFSTSVYYDISDEYSSFNETGNNSQTYVLGILDQVPPLTGVEVTVLIIKALVMITIILVSILGNFLVIVSVVLHRRLHSNANYLLVSLATADLLVALCAMTFNASVELSGGRWLFGSIMCDLWNSFDVYFSTVSIFHLCCISIDRFYAIVRPLEYPLNINRKTLAIMLAHSWIAPTLISFVPIFFGWYTTTEHLTEMKEHPGSCKFEVNMTYALVSSTLSFWCPCAIMISMYYCIFLEARRHERALLSRVSSASGCSMRLSGASQQQQEAAANAIIARQQLLVALQAAPFTPPVVPQYQEIAMKNLSDVASTVSATTTCSGLPSGSSSSRSSSGGGGNNAVVVNANHVSWWRHGSRHGSSASWYGMNHRGSLINSSRRPPAILTKTPHPGRREHKAARTLGLIMGAFVLCWLPFFTWYVSVNLCGDSCRSPPTVVTTLFWIGYFNSTLNPFIYAYFRTDFREAFNHTLWRIGCCRPQQPAGDFV</sequence>
<protein>
    <recommendedName>
        <fullName evidence="14">G-protein coupled receptors family 1 profile domain-containing protein</fullName>
    </recommendedName>
</protein>
<dbReference type="PANTHER" id="PTHR24248">
    <property type="entry name" value="ADRENERGIC RECEPTOR-RELATED G-PROTEIN COUPLED RECEPTOR"/>
    <property type="match status" value="1"/>
</dbReference>
<evidence type="ECO:0000256" key="8">
    <source>
        <dbReference type="ARBA" id="ARBA00023170"/>
    </source>
</evidence>
<dbReference type="Proteomes" id="UP001497623">
    <property type="component" value="Unassembled WGS sequence"/>
</dbReference>
<evidence type="ECO:0000256" key="9">
    <source>
        <dbReference type="ARBA" id="ARBA00023224"/>
    </source>
</evidence>
<feature type="transmembrane region" description="Helical" evidence="12">
    <location>
        <begin position="475"/>
        <end position="495"/>
    </location>
</feature>
<evidence type="ECO:0000256" key="2">
    <source>
        <dbReference type="ARBA" id="ARBA00010663"/>
    </source>
</evidence>
<organism evidence="15 16">
    <name type="scientific">Meganyctiphanes norvegica</name>
    <name type="common">Northern krill</name>
    <name type="synonym">Thysanopoda norvegica</name>
    <dbReference type="NCBI Taxonomy" id="48144"/>
    <lineage>
        <taxon>Eukaryota</taxon>
        <taxon>Metazoa</taxon>
        <taxon>Ecdysozoa</taxon>
        <taxon>Arthropoda</taxon>
        <taxon>Crustacea</taxon>
        <taxon>Multicrustacea</taxon>
        <taxon>Malacostraca</taxon>
        <taxon>Eumalacostraca</taxon>
        <taxon>Eucarida</taxon>
        <taxon>Euphausiacea</taxon>
        <taxon>Euphausiidae</taxon>
        <taxon>Meganyctiphanes</taxon>
    </lineage>
</organism>
<dbReference type="GO" id="GO:0071880">
    <property type="term" value="P:adenylate cyclase-activating adrenergic receptor signaling pathway"/>
    <property type="evidence" value="ECO:0007669"/>
    <property type="project" value="TreeGrafter"/>
</dbReference>
<reference evidence="15 16" key="1">
    <citation type="submission" date="2024-05" db="EMBL/GenBank/DDBJ databases">
        <authorList>
            <person name="Wallberg A."/>
        </authorList>
    </citation>
    <scope>NUCLEOTIDE SEQUENCE [LARGE SCALE GENOMIC DNA]</scope>
</reference>
<feature type="signal peptide" evidence="13">
    <location>
        <begin position="1"/>
        <end position="38"/>
    </location>
</feature>
<keyword evidence="7 12" id="KW-0472">Membrane</keyword>
<feature type="chain" id="PRO_5043932054" description="G-protein coupled receptors family 1 profile domain-containing protein" evidence="13">
    <location>
        <begin position="39"/>
        <end position="740"/>
    </location>
</feature>
<feature type="transmembrane region" description="Helical" evidence="12">
    <location>
        <begin position="339"/>
        <end position="358"/>
    </location>
</feature>
<keyword evidence="4 10" id="KW-0812">Transmembrane</keyword>
<dbReference type="GO" id="GO:0004989">
    <property type="term" value="F:octopamine receptor activity"/>
    <property type="evidence" value="ECO:0007669"/>
    <property type="project" value="TreeGrafter"/>
</dbReference>